<keyword evidence="2" id="KW-0808">Transferase</keyword>
<dbReference type="RefSeq" id="XP_039119767.1">
    <property type="nucleotide sequence ID" value="XM_039263833.1"/>
</dbReference>
<name>A0AB40AXQ7_DIOCR</name>
<dbReference type="SUPFAM" id="SSF46785">
    <property type="entry name" value="Winged helix' DNA-binding domain"/>
    <property type="match status" value="1"/>
</dbReference>
<dbReference type="GO" id="GO:0008757">
    <property type="term" value="F:S-adenosylmethionine-dependent methyltransferase activity"/>
    <property type="evidence" value="ECO:0007669"/>
    <property type="project" value="UniProtKB-ARBA"/>
</dbReference>
<dbReference type="Pfam" id="PF08100">
    <property type="entry name" value="Dimerisation"/>
    <property type="match status" value="1"/>
</dbReference>
<evidence type="ECO:0000256" key="4">
    <source>
        <dbReference type="PIRSR" id="PIRSR005739-1"/>
    </source>
</evidence>
<proteinExistence type="predicted"/>
<dbReference type="Gene3D" id="1.10.10.10">
    <property type="entry name" value="Winged helix-like DNA-binding domain superfamily/Winged helix DNA-binding domain"/>
    <property type="match status" value="1"/>
</dbReference>
<dbReference type="PROSITE" id="PS51683">
    <property type="entry name" value="SAM_OMT_II"/>
    <property type="match status" value="1"/>
</dbReference>
<dbReference type="GO" id="GO:0032259">
    <property type="term" value="P:methylation"/>
    <property type="evidence" value="ECO:0007669"/>
    <property type="project" value="UniProtKB-KW"/>
</dbReference>
<feature type="domain" description="O-methyltransferase dimerisation" evidence="6">
    <location>
        <begin position="30"/>
        <end position="112"/>
    </location>
</feature>
<dbReference type="InterPro" id="IPR036390">
    <property type="entry name" value="WH_DNA-bd_sf"/>
</dbReference>
<evidence type="ECO:0000256" key="1">
    <source>
        <dbReference type="ARBA" id="ARBA00022603"/>
    </source>
</evidence>
<keyword evidence="7" id="KW-1185">Reference proteome</keyword>
<dbReference type="PIRSF" id="PIRSF005739">
    <property type="entry name" value="O-mtase"/>
    <property type="match status" value="1"/>
</dbReference>
<organism evidence="7 8">
    <name type="scientific">Dioscorea cayennensis subsp. rotundata</name>
    <name type="common">White Guinea yam</name>
    <name type="synonym">Dioscorea rotundata</name>
    <dbReference type="NCBI Taxonomy" id="55577"/>
    <lineage>
        <taxon>Eukaryota</taxon>
        <taxon>Viridiplantae</taxon>
        <taxon>Streptophyta</taxon>
        <taxon>Embryophyta</taxon>
        <taxon>Tracheophyta</taxon>
        <taxon>Spermatophyta</taxon>
        <taxon>Magnoliopsida</taxon>
        <taxon>Liliopsida</taxon>
        <taxon>Dioscoreales</taxon>
        <taxon>Dioscoreaceae</taxon>
        <taxon>Dioscorea</taxon>
    </lineage>
</organism>
<sequence length="384" mass="43309">MATPIKKQEFTAEELLQAQAQVFHHVYAQIGAMSLNCAIELDIPGIISKHGGEPMPLSNLISSLPISAKKAAFLPRLMRILTHMGYFVQETASDKKEVAYTITPLSKVLLKDSPTSLSSWVMGMLHPYSRVSWHRLSDWFLEERYETPCELEHGKSLWDLASEIPYYNHRFNETMAGDSRLLMKAVVTKCEEVFHGMRTLVDVGGGTGTSARTIAEAFPHIKCTVFDLPHVIADMPESPLVDAVAGNMFEYVPKADAIFMKLILHDWTDEDCVKILKKCKEAVSEREGKVIIVDIVLDSNKEDPKMTETQLFWDMVMMAFTGGLERNEDEWKHIFNEVGFSSYKITPLGVRSLIEVFPSIIHNYGASSSMYVMNNLLKKASSYM</sequence>
<evidence type="ECO:0000313" key="8">
    <source>
        <dbReference type="RefSeq" id="XP_039119767.1"/>
    </source>
</evidence>
<protein>
    <submittedName>
        <fullName evidence="8">Trans-resveratrol di-O-methyltransferase-like</fullName>
    </submittedName>
</protein>
<dbReference type="InterPro" id="IPR016461">
    <property type="entry name" value="COMT-like"/>
</dbReference>
<dbReference type="InterPro" id="IPR001077">
    <property type="entry name" value="COMT_C"/>
</dbReference>
<dbReference type="GeneID" id="120256068"/>
<dbReference type="InterPro" id="IPR029063">
    <property type="entry name" value="SAM-dependent_MTases_sf"/>
</dbReference>
<accession>A0AB40AXQ7</accession>
<keyword evidence="1" id="KW-0489">Methyltransferase</keyword>
<keyword evidence="3" id="KW-0949">S-adenosyl-L-methionine</keyword>
<dbReference type="AlphaFoldDB" id="A0AB40AXQ7"/>
<evidence type="ECO:0000313" key="7">
    <source>
        <dbReference type="Proteomes" id="UP001515500"/>
    </source>
</evidence>
<feature type="domain" description="O-methyltransferase C-terminal" evidence="5">
    <location>
        <begin position="133"/>
        <end position="341"/>
    </location>
</feature>
<dbReference type="Proteomes" id="UP001515500">
    <property type="component" value="Unplaced"/>
</dbReference>
<dbReference type="FunFam" id="3.40.50.150:FF:000057">
    <property type="entry name" value="O-methyltransferase ZRP4"/>
    <property type="match status" value="1"/>
</dbReference>
<gene>
    <name evidence="8" type="primary">LOC120256068</name>
</gene>
<evidence type="ECO:0000259" key="5">
    <source>
        <dbReference type="Pfam" id="PF00891"/>
    </source>
</evidence>
<evidence type="ECO:0000256" key="2">
    <source>
        <dbReference type="ARBA" id="ARBA00022679"/>
    </source>
</evidence>
<dbReference type="FunFam" id="1.10.10.10:FF:000213">
    <property type="entry name" value="Coniferyl alcohol 9-O-methyltransferase"/>
    <property type="match status" value="1"/>
</dbReference>
<dbReference type="Gene3D" id="3.40.50.150">
    <property type="entry name" value="Vaccinia Virus protein VP39"/>
    <property type="match status" value="1"/>
</dbReference>
<dbReference type="Pfam" id="PF00891">
    <property type="entry name" value="Methyltransf_2"/>
    <property type="match status" value="1"/>
</dbReference>
<evidence type="ECO:0000256" key="3">
    <source>
        <dbReference type="ARBA" id="ARBA00022691"/>
    </source>
</evidence>
<reference evidence="8" key="1">
    <citation type="submission" date="2025-08" db="UniProtKB">
        <authorList>
            <consortium name="RefSeq"/>
        </authorList>
    </citation>
    <scope>IDENTIFICATION</scope>
</reference>
<evidence type="ECO:0000259" key="6">
    <source>
        <dbReference type="Pfam" id="PF08100"/>
    </source>
</evidence>
<dbReference type="InterPro" id="IPR036388">
    <property type="entry name" value="WH-like_DNA-bd_sf"/>
</dbReference>
<dbReference type="CDD" id="cd02440">
    <property type="entry name" value="AdoMet_MTases"/>
    <property type="match status" value="1"/>
</dbReference>
<dbReference type="GO" id="GO:0008171">
    <property type="term" value="F:O-methyltransferase activity"/>
    <property type="evidence" value="ECO:0007669"/>
    <property type="project" value="InterPro"/>
</dbReference>
<dbReference type="InterPro" id="IPR012967">
    <property type="entry name" value="COMT_dimerisation"/>
</dbReference>
<feature type="active site" description="Proton acceptor" evidence="4">
    <location>
        <position position="265"/>
    </location>
</feature>
<dbReference type="PANTHER" id="PTHR11746">
    <property type="entry name" value="O-METHYLTRANSFERASE"/>
    <property type="match status" value="1"/>
</dbReference>
<dbReference type="SUPFAM" id="SSF53335">
    <property type="entry name" value="S-adenosyl-L-methionine-dependent methyltransferases"/>
    <property type="match status" value="1"/>
</dbReference>
<dbReference type="GO" id="GO:0046983">
    <property type="term" value="F:protein dimerization activity"/>
    <property type="evidence" value="ECO:0007669"/>
    <property type="project" value="InterPro"/>
</dbReference>